<dbReference type="AlphaFoldDB" id="S8EI99"/>
<feature type="compositionally biased region" description="Polar residues" evidence="1">
    <location>
        <begin position="110"/>
        <end position="130"/>
    </location>
</feature>
<dbReference type="InParanoid" id="S8EI99"/>
<dbReference type="Proteomes" id="UP000015241">
    <property type="component" value="Unassembled WGS sequence"/>
</dbReference>
<keyword evidence="3" id="KW-1185">Reference proteome</keyword>
<name>S8EI99_FOMSC</name>
<dbReference type="EMBL" id="KE504125">
    <property type="protein sequence ID" value="EPT04882.1"/>
    <property type="molecule type" value="Genomic_DNA"/>
</dbReference>
<protein>
    <submittedName>
        <fullName evidence="2">Uncharacterized protein</fullName>
    </submittedName>
</protein>
<reference evidence="2 3" key="1">
    <citation type="journal article" date="2012" name="Science">
        <title>The Paleozoic origin of enzymatic lignin decomposition reconstructed from 31 fungal genomes.</title>
        <authorList>
            <person name="Floudas D."/>
            <person name="Binder M."/>
            <person name="Riley R."/>
            <person name="Barry K."/>
            <person name="Blanchette R.A."/>
            <person name="Henrissat B."/>
            <person name="Martinez A.T."/>
            <person name="Otillar R."/>
            <person name="Spatafora J.W."/>
            <person name="Yadav J.S."/>
            <person name="Aerts A."/>
            <person name="Benoit I."/>
            <person name="Boyd A."/>
            <person name="Carlson A."/>
            <person name="Copeland A."/>
            <person name="Coutinho P.M."/>
            <person name="de Vries R.P."/>
            <person name="Ferreira P."/>
            <person name="Findley K."/>
            <person name="Foster B."/>
            <person name="Gaskell J."/>
            <person name="Glotzer D."/>
            <person name="Gorecki P."/>
            <person name="Heitman J."/>
            <person name="Hesse C."/>
            <person name="Hori C."/>
            <person name="Igarashi K."/>
            <person name="Jurgens J.A."/>
            <person name="Kallen N."/>
            <person name="Kersten P."/>
            <person name="Kohler A."/>
            <person name="Kuees U."/>
            <person name="Kumar T.K.A."/>
            <person name="Kuo A."/>
            <person name="LaButti K."/>
            <person name="Larrondo L.F."/>
            <person name="Lindquist E."/>
            <person name="Ling A."/>
            <person name="Lombard V."/>
            <person name="Lucas S."/>
            <person name="Lundell T."/>
            <person name="Martin R."/>
            <person name="McLaughlin D.J."/>
            <person name="Morgenstern I."/>
            <person name="Morin E."/>
            <person name="Murat C."/>
            <person name="Nagy L.G."/>
            <person name="Nolan M."/>
            <person name="Ohm R.A."/>
            <person name="Patyshakuliyeva A."/>
            <person name="Rokas A."/>
            <person name="Ruiz-Duenas F.J."/>
            <person name="Sabat G."/>
            <person name="Salamov A."/>
            <person name="Samejima M."/>
            <person name="Schmutz J."/>
            <person name="Slot J.C."/>
            <person name="St John F."/>
            <person name="Stenlid J."/>
            <person name="Sun H."/>
            <person name="Sun S."/>
            <person name="Syed K."/>
            <person name="Tsang A."/>
            <person name="Wiebenga A."/>
            <person name="Young D."/>
            <person name="Pisabarro A."/>
            <person name="Eastwood D.C."/>
            <person name="Martin F."/>
            <person name="Cullen D."/>
            <person name="Grigoriev I.V."/>
            <person name="Hibbett D.S."/>
        </authorList>
    </citation>
    <scope>NUCLEOTIDE SEQUENCE</scope>
    <source>
        <strain evidence="3">FP-58527</strain>
    </source>
</reference>
<feature type="region of interest" description="Disordered" evidence="1">
    <location>
        <begin position="109"/>
        <end position="164"/>
    </location>
</feature>
<evidence type="ECO:0000313" key="3">
    <source>
        <dbReference type="Proteomes" id="UP000015241"/>
    </source>
</evidence>
<feature type="compositionally biased region" description="Basic and acidic residues" evidence="1">
    <location>
        <begin position="55"/>
        <end position="69"/>
    </location>
</feature>
<dbReference type="HOGENOM" id="CLU_502500_0_0_1"/>
<accession>S8EI99</accession>
<organism evidence="2 3">
    <name type="scientific">Fomitopsis schrenkii</name>
    <name type="common">Brown rot fungus</name>
    <dbReference type="NCBI Taxonomy" id="2126942"/>
    <lineage>
        <taxon>Eukaryota</taxon>
        <taxon>Fungi</taxon>
        <taxon>Dikarya</taxon>
        <taxon>Basidiomycota</taxon>
        <taxon>Agaricomycotina</taxon>
        <taxon>Agaricomycetes</taxon>
        <taxon>Polyporales</taxon>
        <taxon>Fomitopsis</taxon>
    </lineage>
</organism>
<gene>
    <name evidence="2" type="ORF">FOMPIDRAFT_115976</name>
</gene>
<proteinExistence type="predicted"/>
<evidence type="ECO:0000313" key="2">
    <source>
        <dbReference type="EMBL" id="EPT04882.1"/>
    </source>
</evidence>
<sequence>MTSGLRSWQCGVGQMGTTGSRYLGAVVAGSANRTQCLSFWCPIDGPLGAEALVRSQERREGQEAKEQQHNHCTRSDNSLADTVSGGANDTRVEQPTALKRMRLGGEVANTADTSHGQSLTWSQASGPSTRRSGHHAPTESPLPETSAGILTEGTSSFVPPGSDEMRLGLRSLHTIPQDATARGDSAQLIVAQPSVTAADHAVAMHDFIEAFSSGSINTFNVQDRDMADACASPQTLESREPVKAVATTGDSPMELDTVQEPGLQPVPTSVYEHSNRVANEAIAVSPPISDVDMAPTRVRSSPLTAPGLLVSYALPMVTARDQPSLLNDASDISSAQLPSPSDSIANVGRNGSGLDARGDASSHANVIAEVELYPEQTAASSAAGYIDATGSSREAHRPLSIHGRTPANPPATTLFVTSGLTAATATTATSGLTASAGPTAATARTATATTTATTTTTTTLITITTTTTTTTATATAITTTTTATTPVAATAPSNGTTTTTTVTTATATTITITTTVTTPVAATAPSNGTMTTVMRLCQLKWI</sequence>
<feature type="compositionally biased region" description="Polar residues" evidence="1">
    <location>
        <begin position="75"/>
        <end position="87"/>
    </location>
</feature>
<evidence type="ECO:0000256" key="1">
    <source>
        <dbReference type="SAM" id="MobiDB-lite"/>
    </source>
</evidence>
<feature type="region of interest" description="Disordered" evidence="1">
    <location>
        <begin position="55"/>
        <end position="97"/>
    </location>
</feature>